<keyword evidence="8" id="KW-1185">Reference proteome</keyword>
<dbReference type="InterPro" id="IPR013525">
    <property type="entry name" value="ABC2_TM"/>
</dbReference>
<reference evidence="7 8" key="1">
    <citation type="journal article" date="2016" name="Antonie Van Leeuwenhoek">
        <title>Dongia soli sp. nov., isolated from soil from Dokdo, Korea.</title>
        <authorList>
            <person name="Kim D.U."/>
            <person name="Lee H."/>
            <person name="Kim H."/>
            <person name="Kim S.G."/>
            <person name="Ka J.O."/>
        </authorList>
    </citation>
    <scope>NUCLEOTIDE SEQUENCE [LARGE SCALE GENOMIC DNA]</scope>
    <source>
        <strain evidence="7 8">D78</strain>
    </source>
</reference>
<dbReference type="InterPro" id="IPR052522">
    <property type="entry name" value="ABC-2_transport_permease"/>
</dbReference>
<comment type="caution">
    <text evidence="5">Lacks conserved residue(s) required for the propagation of feature annotation.</text>
</comment>
<feature type="transmembrane region" description="Helical" evidence="5">
    <location>
        <begin position="229"/>
        <end position="251"/>
    </location>
</feature>
<dbReference type="PANTHER" id="PTHR43332">
    <property type="entry name" value="INNER MEMBRANE TRANSPORT PERMEASE YADH-RELATED"/>
    <property type="match status" value="1"/>
</dbReference>
<keyword evidence="2 5" id="KW-0812">Transmembrane</keyword>
<evidence type="ECO:0000313" key="7">
    <source>
        <dbReference type="EMBL" id="MDY0882229.1"/>
    </source>
</evidence>
<evidence type="ECO:0000256" key="3">
    <source>
        <dbReference type="ARBA" id="ARBA00022989"/>
    </source>
</evidence>
<organism evidence="7 8">
    <name type="scientific">Dongia soli</name>
    <dbReference type="NCBI Taxonomy" id="600628"/>
    <lineage>
        <taxon>Bacteria</taxon>
        <taxon>Pseudomonadati</taxon>
        <taxon>Pseudomonadota</taxon>
        <taxon>Alphaproteobacteria</taxon>
        <taxon>Rhodospirillales</taxon>
        <taxon>Dongiaceae</taxon>
        <taxon>Dongia</taxon>
    </lineage>
</organism>
<evidence type="ECO:0000259" key="6">
    <source>
        <dbReference type="PROSITE" id="PS51012"/>
    </source>
</evidence>
<feature type="transmembrane region" description="Helical" evidence="5">
    <location>
        <begin position="111"/>
        <end position="138"/>
    </location>
</feature>
<dbReference type="Proteomes" id="UP001279642">
    <property type="component" value="Unassembled WGS sequence"/>
</dbReference>
<keyword evidence="4 5" id="KW-0472">Membrane</keyword>
<dbReference type="PIRSF" id="PIRSF006648">
    <property type="entry name" value="DrrB"/>
    <property type="match status" value="1"/>
</dbReference>
<evidence type="ECO:0000256" key="4">
    <source>
        <dbReference type="ARBA" id="ARBA00023136"/>
    </source>
</evidence>
<keyword evidence="5" id="KW-1003">Cell membrane</keyword>
<dbReference type="EMBL" id="JAXCLW010000001">
    <property type="protein sequence ID" value="MDY0882229.1"/>
    <property type="molecule type" value="Genomic_DNA"/>
</dbReference>
<evidence type="ECO:0000256" key="5">
    <source>
        <dbReference type="RuleBase" id="RU361157"/>
    </source>
</evidence>
<gene>
    <name evidence="7" type="ORF">SMD27_05200</name>
</gene>
<comment type="subcellular location">
    <subcellularLocation>
        <location evidence="5">Cell inner membrane</location>
        <topology evidence="5">Multi-pass membrane protein</topology>
    </subcellularLocation>
    <subcellularLocation>
        <location evidence="1">Membrane</location>
        <topology evidence="1">Multi-pass membrane protein</topology>
    </subcellularLocation>
</comment>
<protein>
    <recommendedName>
        <fullName evidence="5">Transport permease protein</fullName>
    </recommendedName>
</protein>
<comment type="similarity">
    <text evidence="5">Belongs to the ABC-2 integral membrane protein family.</text>
</comment>
<dbReference type="PANTHER" id="PTHR43332:SF1">
    <property type="entry name" value="TRANSPORT PERMEASE PROTEIN"/>
    <property type="match status" value="1"/>
</dbReference>
<keyword evidence="5" id="KW-0813">Transport</keyword>
<evidence type="ECO:0000256" key="1">
    <source>
        <dbReference type="ARBA" id="ARBA00004141"/>
    </source>
</evidence>
<dbReference type="RefSeq" id="WP_320507255.1">
    <property type="nucleotide sequence ID" value="NZ_JAXCLW010000001.1"/>
</dbReference>
<feature type="domain" description="ABC transmembrane type-2" evidence="6">
    <location>
        <begin position="27"/>
        <end position="254"/>
    </location>
</feature>
<proteinExistence type="inferred from homology"/>
<evidence type="ECO:0000313" key="8">
    <source>
        <dbReference type="Proteomes" id="UP001279642"/>
    </source>
</evidence>
<comment type="caution">
    <text evidence="7">The sequence shown here is derived from an EMBL/GenBank/DDBJ whole genome shotgun (WGS) entry which is preliminary data.</text>
</comment>
<dbReference type="InterPro" id="IPR000412">
    <property type="entry name" value="ABC_2_transport"/>
</dbReference>
<feature type="transmembrane region" description="Helical" evidence="5">
    <location>
        <begin position="144"/>
        <end position="167"/>
    </location>
</feature>
<feature type="transmembrane region" description="Helical" evidence="5">
    <location>
        <begin position="174"/>
        <end position="195"/>
    </location>
</feature>
<sequence>MQPRRFGLVNWIGLGALTGRQIRGGLADYHYQVLGPVVSCLLYLTIFHLAISTMRGNAGGDLLAFIAPGLIIYAACEKAYEASAATLILDKHERVIFDQLMAPVTAFERSLAYCIGPAICGLAVGLAVAVMSLVFAPLRPHDPLALIFFAVAGTIMHGLIGTLVGVWAQKWDQYAAIMTFMLLPLSFLSGVFYRIADLPELAQQVIRFNPIFYVIDGFRHGLTGEGTDLGLAVSVVAIVDLVLFLWVYIWFRTGYRLKP</sequence>
<dbReference type="InterPro" id="IPR047817">
    <property type="entry name" value="ABC2_TM_bact-type"/>
</dbReference>
<dbReference type="PRINTS" id="PR00164">
    <property type="entry name" value="ABC2TRNSPORT"/>
</dbReference>
<accession>A0ABU5E848</accession>
<dbReference type="Pfam" id="PF01061">
    <property type="entry name" value="ABC2_membrane"/>
    <property type="match status" value="1"/>
</dbReference>
<keyword evidence="3 5" id="KW-1133">Transmembrane helix</keyword>
<name>A0ABU5E848_9PROT</name>
<evidence type="ECO:0000256" key="2">
    <source>
        <dbReference type="ARBA" id="ARBA00022692"/>
    </source>
</evidence>
<dbReference type="PROSITE" id="PS51012">
    <property type="entry name" value="ABC_TM2"/>
    <property type="match status" value="1"/>
</dbReference>
<feature type="transmembrane region" description="Helical" evidence="5">
    <location>
        <begin position="29"/>
        <end position="51"/>
    </location>
</feature>